<organism evidence="1 2">
    <name type="scientific">Chitinophaga alhagiae</name>
    <dbReference type="NCBI Taxonomy" id="2203219"/>
    <lineage>
        <taxon>Bacteria</taxon>
        <taxon>Pseudomonadati</taxon>
        <taxon>Bacteroidota</taxon>
        <taxon>Chitinophagia</taxon>
        <taxon>Chitinophagales</taxon>
        <taxon>Chitinophagaceae</taxon>
        <taxon>Chitinophaga</taxon>
    </lineage>
</organism>
<gene>
    <name evidence="1" type="ORF">DLD77_00850</name>
</gene>
<protein>
    <recommendedName>
        <fullName evidence="3">Secreted protein</fullName>
    </recommendedName>
</protein>
<dbReference type="Proteomes" id="UP000246099">
    <property type="component" value="Chromosome"/>
</dbReference>
<dbReference type="EMBL" id="CP029600">
    <property type="protein sequence ID" value="AWO00355.1"/>
    <property type="molecule type" value="Genomic_DNA"/>
</dbReference>
<sequence>MRLPTFPVNFNKLVCVAITSFLLNVRYLAGQGREGDSIDSKRRTIGVSNFPKALRLRLDIDEGKCIAGWRLSKMKAAFPGKRAFL</sequence>
<reference evidence="1 2" key="1">
    <citation type="submission" date="2018-05" db="EMBL/GenBank/DDBJ databases">
        <title>Chitinophaga sp. nov., isolated from rhizosphere soil of Alhagi.</title>
        <authorList>
            <person name="Liu Y."/>
        </authorList>
    </citation>
    <scope>NUCLEOTIDE SEQUENCE [LARGE SCALE GENOMIC DNA]</scope>
    <source>
        <strain evidence="1 2">T22</strain>
    </source>
</reference>
<evidence type="ECO:0000313" key="2">
    <source>
        <dbReference type="Proteomes" id="UP000246099"/>
    </source>
</evidence>
<accession>A0ABM6W8T1</accession>
<evidence type="ECO:0000313" key="1">
    <source>
        <dbReference type="EMBL" id="AWO00355.1"/>
    </source>
</evidence>
<evidence type="ECO:0008006" key="3">
    <source>
        <dbReference type="Google" id="ProtNLM"/>
    </source>
</evidence>
<proteinExistence type="predicted"/>
<name>A0ABM6W8T1_9BACT</name>
<keyword evidence="2" id="KW-1185">Reference proteome</keyword>